<evidence type="ECO:0000256" key="3">
    <source>
        <dbReference type="RuleBase" id="RU003634"/>
    </source>
</evidence>
<proteinExistence type="inferred from homology"/>
<dbReference type="PANTHER" id="PTHR45753">
    <property type="entry name" value="ORNITHINE CARBAMOYLTRANSFERASE, MITOCHONDRIAL"/>
    <property type="match status" value="1"/>
</dbReference>
<keyword evidence="1 3" id="KW-0808">Transferase</keyword>
<dbReference type="InterPro" id="IPR036901">
    <property type="entry name" value="Asp/Orn_carbamoylTrfase_sf"/>
</dbReference>
<dbReference type="InterPro" id="IPR006132">
    <property type="entry name" value="Asp/Orn_carbamoyltranf_P-bd"/>
</dbReference>
<feature type="domain" description="Aspartate/ornithine carbamoyltransferase Asp/Orn-binding" evidence="4">
    <location>
        <begin position="163"/>
        <end position="310"/>
    </location>
</feature>
<reference evidence="6" key="1">
    <citation type="journal article" date="2021" name="PeerJ">
        <title>Extensive microbial diversity within the chicken gut microbiome revealed by metagenomics and culture.</title>
        <authorList>
            <person name="Gilroy R."/>
            <person name="Ravi A."/>
            <person name="Getino M."/>
            <person name="Pursley I."/>
            <person name="Horton D.L."/>
            <person name="Alikhan N.F."/>
            <person name="Baker D."/>
            <person name="Gharbi K."/>
            <person name="Hall N."/>
            <person name="Watson M."/>
            <person name="Adriaenssens E.M."/>
            <person name="Foster-Nyarko E."/>
            <person name="Jarju S."/>
            <person name="Secka A."/>
            <person name="Antonio M."/>
            <person name="Oren A."/>
            <person name="Chaudhuri R.R."/>
            <person name="La Ragione R."/>
            <person name="Hildebrand F."/>
            <person name="Pallen M.J."/>
        </authorList>
    </citation>
    <scope>NUCLEOTIDE SEQUENCE</scope>
    <source>
        <strain evidence="6">811</strain>
    </source>
</reference>
<dbReference type="GO" id="GO:0042450">
    <property type="term" value="P:L-arginine biosynthetic process via ornithine"/>
    <property type="evidence" value="ECO:0007669"/>
    <property type="project" value="UniProtKB-UniRule"/>
</dbReference>
<gene>
    <name evidence="6" type="primary">argF</name>
    <name evidence="6" type="ORF">H9741_07225</name>
</gene>
<dbReference type="EMBL" id="DXFX01000092">
    <property type="protein sequence ID" value="HIX08244.1"/>
    <property type="molecule type" value="Genomic_DNA"/>
</dbReference>
<dbReference type="SUPFAM" id="SSF53671">
    <property type="entry name" value="Aspartate/ornithine carbamoyltransferase"/>
    <property type="match status" value="1"/>
</dbReference>
<evidence type="ECO:0000259" key="5">
    <source>
        <dbReference type="Pfam" id="PF02729"/>
    </source>
</evidence>
<dbReference type="Pfam" id="PF00185">
    <property type="entry name" value="OTCace"/>
    <property type="match status" value="1"/>
</dbReference>
<dbReference type="FunFam" id="3.40.50.1370:FF:000008">
    <property type="entry name" value="Ornithine carbamoyltransferase"/>
    <property type="match status" value="1"/>
</dbReference>
<dbReference type="PANTHER" id="PTHR45753:SF3">
    <property type="entry name" value="ORNITHINE TRANSCARBAMYLASE, MITOCHONDRIAL"/>
    <property type="match status" value="1"/>
</dbReference>
<evidence type="ECO:0000313" key="7">
    <source>
        <dbReference type="Proteomes" id="UP000824204"/>
    </source>
</evidence>
<evidence type="ECO:0000256" key="1">
    <source>
        <dbReference type="ARBA" id="ARBA00022679"/>
    </source>
</evidence>
<dbReference type="InterPro" id="IPR006130">
    <property type="entry name" value="Asp/Orn_carbamoylTrfase"/>
</dbReference>
<evidence type="ECO:0000256" key="2">
    <source>
        <dbReference type="NCBIfam" id="TIGR00658"/>
    </source>
</evidence>
<organism evidence="6 7">
    <name type="scientific">Candidatus Borkfalkia faecipullorum</name>
    <dbReference type="NCBI Taxonomy" id="2838510"/>
    <lineage>
        <taxon>Bacteria</taxon>
        <taxon>Bacillati</taxon>
        <taxon>Bacillota</taxon>
        <taxon>Clostridia</taxon>
        <taxon>Christensenellales</taxon>
        <taxon>Christensenellaceae</taxon>
        <taxon>Candidatus Borkfalkia</taxon>
    </lineage>
</organism>
<dbReference type="GO" id="GO:0019240">
    <property type="term" value="P:citrulline biosynthetic process"/>
    <property type="evidence" value="ECO:0007669"/>
    <property type="project" value="TreeGrafter"/>
</dbReference>
<dbReference type="EC" id="2.1.3.3" evidence="2"/>
<dbReference type="PRINTS" id="PR00102">
    <property type="entry name" value="OTCASE"/>
</dbReference>
<dbReference type="Gene3D" id="3.40.50.1370">
    <property type="entry name" value="Aspartate/ornithine carbamoyltransferase"/>
    <property type="match status" value="2"/>
</dbReference>
<dbReference type="Proteomes" id="UP000824204">
    <property type="component" value="Unassembled WGS sequence"/>
</dbReference>
<dbReference type="NCBIfam" id="NF001986">
    <property type="entry name" value="PRK00779.1"/>
    <property type="match status" value="1"/>
</dbReference>
<name>A0A9D2AFV1_9FIRM</name>
<reference evidence="6" key="2">
    <citation type="submission" date="2021-04" db="EMBL/GenBank/DDBJ databases">
        <authorList>
            <person name="Gilroy R."/>
        </authorList>
    </citation>
    <scope>NUCLEOTIDE SEQUENCE</scope>
    <source>
        <strain evidence="6">811</strain>
    </source>
</reference>
<dbReference type="PRINTS" id="PR00100">
    <property type="entry name" value="AOTCASE"/>
</dbReference>
<dbReference type="NCBIfam" id="TIGR00658">
    <property type="entry name" value="orni_carb_tr"/>
    <property type="match status" value="1"/>
</dbReference>
<protein>
    <recommendedName>
        <fullName evidence="2">Ornithine carbamoyltransferase</fullName>
        <ecNumber evidence="2">2.1.3.3</ecNumber>
    </recommendedName>
</protein>
<dbReference type="InterPro" id="IPR002292">
    <property type="entry name" value="Orn/put_carbamltrans"/>
</dbReference>
<dbReference type="Pfam" id="PF02729">
    <property type="entry name" value="OTCace_N"/>
    <property type="match status" value="1"/>
</dbReference>
<dbReference type="InterPro" id="IPR006131">
    <property type="entry name" value="Asp_carbamoyltransf_Asp/Orn-bd"/>
</dbReference>
<evidence type="ECO:0000259" key="4">
    <source>
        <dbReference type="Pfam" id="PF00185"/>
    </source>
</evidence>
<dbReference type="AlphaFoldDB" id="A0A9D2AFV1"/>
<comment type="caution">
    <text evidence="6">The sequence shown here is derived from an EMBL/GenBank/DDBJ whole genome shotgun (WGS) entry which is preliminary data.</text>
</comment>
<sequence>MDINKYLPKYKLAHRDLLDLSQLTSEEIFEILYAARATKKRYQVGENSHALKGKTVALLFDNVSTRTRISFELGIRQLGGDFLFLPKRETQLSRGESMKDTAAMMERYGISCVVLRGFYQSEIEDFVSHCPIPVINGLSEGSHPMQVLSDLFTIWEAKGRLDDLKLAYIGDGNNVANSLIIGGSKVNMDIAIASPGGYTPAREIVERGMQYSNITITGDIDEAVKDADIIYTDVFISMNEQDDEEKKNKLSRYRVTKEVMAKAKPDALFMHCMPVHRGEEVSADVVDGPQSIVYTQAENRLHLNKAVLTLLLRQ</sequence>
<feature type="domain" description="Aspartate/ornithine carbamoyltransferase carbamoyl-P binding" evidence="5">
    <location>
        <begin position="15"/>
        <end position="156"/>
    </location>
</feature>
<accession>A0A9D2AFV1</accession>
<dbReference type="GO" id="GO:0004585">
    <property type="term" value="F:ornithine carbamoyltransferase activity"/>
    <property type="evidence" value="ECO:0007669"/>
    <property type="project" value="UniProtKB-UniRule"/>
</dbReference>
<evidence type="ECO:0000313" key="6">
    <source>
        <dbReference type="EMBL" id="HIX08244.1"/>
    </source>
</evidence>
<dbReference type="GO" id="GO:0016597">
    <property type="term" value="F:amino acid binding"/>
    <property type="evidence" value="ECO:0007669"/>
    <property type="project" value="InterPro"/>
</dbReference>
<comment type="similarity">
    <text evidence="3">Belongs to the aspartate/ornithine carbamoyltransferase superfamily.</text>
</comment>